<organism evidence="3 4">
    <name type="scientific">Pedococcus bigeumensis</name>
    <dbReference type="NCBI Taxonomy" id="433644"/>
    <lineage>
        <taxon>Bacteria</taxon>
        <taxon>Bacillati</taxon>
        <taxon>Actinomycetota</taxon>
        <taxon>Actinomycetes</taxon>
        <taxon>Micrococcales</taxon>
        <taxon>Intrasporangiaceae</taxon>
        <taxon>Pedococcus</taxon>
    </lineage>
</organism>
<evidence type="ECO:0000256" key="2">
    <source>
        <dbReference type="SAM" id="Phobius"/>
    </source>
</evidence>
<dbReference type="Proteomes" id="UP000317722">
    <property type="component" value="Unassembled WGS sequence"/>
</dbReference>
<name>A0A502CUR1_9MICO</name>
<evidence type="ECO:0008006" key="5">
    <source>
        <dbReference type="Google" id="ProtNLM"/>
    </source>
</evidence>
<protein>
    <recommendedName>
        <fullName evidence="5">DUF304 domain-containing protein</fullName>
    </recommendedName>
</protein>
<dbReference type="EMBL" id="RCZM01000003">
    <property type="protein sequence ID" value="TPG17355.1"/>
    <property type="molecule type" value="Genomic_DNA"/>
</dbReference>
<feature type="region of interest" description="Disordered" evidence="1">
    <location>
        <begin position="147"/>
        <end position="167"/>
    </location>
</feature>
<dbReference type="AlphaFoldDB" id="A0A502CUR1"/>
<feature type="transmembrane region" description="Helical" evidence="2">
    <location>
        <begin position="30"/>
        <end position="55"/>
    </location>
</feature>
<comment type="caution">
    <text evidence="3">The sequence shown here is derived from an EMBL/GenBank/DDBJ whole genome shotgun (WGS) entry which is preliminary data.</text>
</comment>
<evidence type="ECO:0000313" key="4">
    <source>
        <dbReference type="Proteomes" id="UP000317722"/>
    </source>
</evidence>
<keyword evidence="4" id="KW-1185">Reference proteome</keyword>
<evidence type="ECO:0000256" key="1">
    <source>
        <dbReference type="SAM" id="MobiDB-lite"/>
    </source>
</evidence>
<sequence length="167" mass="18296">MDSASQGDITCRPSRTHQIGQSVGGILGGIALASFALGGHPIYQGVVVLLGFFPLTEFRRRAVIRQDHIHAQGRLRSRRIDLGEVTQVGIGQRARLWILTRNPPTGSRSRLTYLRMIWPTGEPNNPSSQEVIPIIRARAEQAGAILEPPLTGPEEPQRDQGMSLFSA</sequence>
<evidence type="ECO:0000313" key="3">
    <source>
        <dbReference type="EMBL" id="TPG17355.1"/>
    </source>
</evidence>
<keyword evidence="2" id="KW-1133">Transmembrane helix</keyword>
<dbReference type="RefSeq" id="WP_140740682.1">
    <property type="nucleotide sequence ID" value="NZ_RCZM01000003.1"/>
</dbReference>
<keyword evidence="2" id="KW-0812">Transmembrane</keyword>
<reference evidence="3 4" key="1">
    <citation type="journal article" date="2019" name="Environ. Microbiol.">
        <title>Species interactions and distinct microbial communities in high Arctic permafrost affected cryosols are associated with the CH4 and CO2 gas fluxes.</title>
        <authorList>
            <person name="Altshuler I."/>
            <person name="Hamel J."/>
            <person name="Turney S."/>
            <person name="Magnuson E."/>
            <person name="Levesque R."/>
            <person name="Greer C."/>
            <person name="Whyte L.G."/>
        </authorList>
    </citation>
    <scope>NUCLEOTIDE SEQUENCE [LARGE SCALE GENOMIC DNA]</scope>
    <source>
        <strain evidence="3 4">S9.3A</strain>
    </source>
</reference>
<proteinExistence type="predicted"/>
<gene>
    <name evidence="3" type="ORF">EAH86_11515</name>
</gene>
<accession>A0A502CUR1</accession>
<keyword evidence="2" id="KW-0472">Membrane</keyword>